<evidence type="ECO:0000313" key="2">
    <source>
        <dbReference type="EMBL" id="CAF2044507.1"/>
    </source>
</evidence>
<evidence type="ECO:0000256" key="1">
    <source>
        <dbReference type="SAM" id="Coils"/>
    </source>
</evidence>
<feature type="coiled-coil region" evidence="1">
    <location>
        <begin position="124"/>
        <end position="151"/>
    </location>
</feature>
<dbReference type="Gramene" id="CDY02356">
    <property type="protein sequence ID" value="CDY02356"/>
    <property type="gene ID" value="GSBRNA2T00113844001"/>
</dbReference>
<dbReference type="AlphaFoldDB" id="A0A816P4Z2"/>
<reference evidence="2" key="1">
    <citation type="submission" date="2021-01" db="EMBL/GenBank/DDBJ databases">
        <authorList>
            <consortium name="Genoscope - CEA"/>
            <person name="William W."/>
        </authorList>
    </citation>
    <scope>NUCLEOTIDE SEQUENCE</scope>
</reference>
<protein>
    <submittedName>
        <fullName evidence="2">(rape) hypothetical protein</fullName>
    </submittedName>
</protein>
<dbReference type="OMA" id="RMNIMIS"/>
<sequence>MYEWLRATETVEGVKVLTAVMELSAKSSGFKQVEEKRQRLRTEKLCEDQNVRKLKQANVELASQAITIEDLKHKLRERDKETNVMKSSYHLGERELDRMNIMISVKRNMVSVAVSGFGTKSQLLNQANKIVKRREDEIHSLQRAHKEKEEDLDMSIAVKRLELIQ</sequence>
<organism evidence="2">
    <name type="scientific">Brassica napus</name>
    <name type="common">Rape</name>
    <dbReference type="NCBI Taxonomy" id="3708"/>
    <lineage>
        <taxon>Eukaryota</taxon>
        <taxon>Viridiplantae</taxon>
        <taxon>Streptophyta</taxon>
        <taxon>Embryophyta</taxon>
        <taxon>Tracheophyta</taxon>
        <taxon>Spermatophyta</taxon>
        <taxon>Magnoliopsida</taxon>
        <taxon>eudicotyledons</taxon>
        <taxon>Gunneridae</taxon>
        <taxon>Pentapetalae</taxon>
        <taxon>rosids</taxon>
        <taxon>malvids</taxon>
        <taxon>Brassicales</taxon>
        <taxon>Brassicaceae</taxon>
        <taxon>Brassiceae</taxon>
        <taxon>Brassica</taxon>
    </lineage>
</organism>
<dbReference type="SMR" id="A0A816P4Z2"/>
<keyword evidence="1" id="KW-0175">Coiled coil</keyword>
<dbReference type="Proteomes" id="UP001295469">
    <property type="component" value="Chromosome A09"/>
</dbReference>
<name>A0A816P4Z2_BRANA</name>
<accession>A0A816P4Z2</accession>
<gene>
    <name evidence="2" type="ORF">DARMORV10_A09P35180.1</name>
</gene>
<proteinExistence type="predicted"/>
<dbReference type="EMBL" id="HG994363">
    <property type="protein sequence ID" value="CAF2044507.1"/>
    <property type="molecule type" value="Genomic_DNA"/>
</dbReference>